<dbReference type="InterPro" id="IPR002794">
    <property type="entry name" value="DUF92_TMEM19"/>
</dbReference>
<comment type="subcellular location">
    <subcellularLocation>
        <location evidence="1">Membrane</location>
        <topology evidence="1">Multi-pass membrane protein</topology>
    </subcellularLocation>
</comment>
<dbReference type="GO" id="GO:0016020">
    <property type="term" value="C:membrane"/>
    <property type="evidence" value="ECO:0007669"/>
    <property type="project" value="UniProtKB-SubCell"/>
</dbReference>
<dbReference type="PANTHER" id="PTHR13353:SF5">
    <property type="entry name" value="TRANSMEMBRANE PROTEIN 19"/>
    <property type="match status" value="1"/>
</dbReference>
<feature type="transmembrane region" description="Helical" evidence="7">
    <location>
        <begin position="214"/>
        <end position="236"/>
    </location>
</feature>
<feature type="transmembrane region" description="Helical" evidence="7">
    <location>
        <begin position="93"/>
        <end position="109"/>
    </location>
</feature>
<dbReference type="PANTHER" id="PTHR13353">
    <property type="entry name" value="TRANSMEMBRANE PROTEIN 19"/>
    <property type="match status" value="1"/>
</dbReference>
<feature type="transmembrane region" description="Helical" evidence="7">
    <location>
        <begin position="270"/>
        <end position="290"/>
    </location>
</feature>
<dbReference type="EMBL" id="IACT01006534">
    <property type="protein sequence ID" value="LAC25664.1"/>
    <property type="molecule type" value="mRNA"/>
</dbReference>
<proteinExistence type="evidence at transcript level"/>
<evidence type="ECO:0000256" key="6">
    <source>
        <dbReference type="ARBA" id="ARBA00023136"/>
    </source>
</evidence>
<reference evidence="8" key="1">
    <citation type="submission" date="2017-11" db="EMBL/GenBank/DDBJ databases">
        <title>The sensing device of the deep-sea amphipod.</title>
        <authorList>
            <person name="Kobayashi H."/>
            <person name="Nagahama T."/>
            <person name="Arai W."/>
            <person name="Sasagawa Y."/>
            <person name="Umeda M."/>
            <person name="Hayashi T."/>
            <person name="Nikaido I."/>
            <person name="Watanabe H."/>
            <person name="Oguri K."/>
            <person name="Kitazato H."/>
            <person name="Fujioka K."/>
            <person name="Kido Y."/>
            <person name="Takami H."/>
        </authorList>
    </citation>
    <scope>NUCLEOTIDE SEQUENCE</scope>
    <source>
        <tissue evidence="8">Whole body</tissue>
    </source>
</reference>
<evidence type="ECO:0000256" key="5">
    <source>
        <dbReference type="ARBA" id="ARBA00022989"/>
    </source>
</evidence>
<dbReference type="Pfam" id="PF01940">
    <property type="entry name" value="DUF92"/>
    <property type="match status" value="1"/>
</dbReference>
<feature type="transmembrane region" description="Helical" evidence="7">
    <location>
        <begin position="181"/>
        <end position="202"/>
    </location>
</feature>
<keyword evidence="4 7" id="KW-0812">Transmembrane</keyword>
<sequence length="291" mass="30790">MVFSDVSSSRWMVAAVLPLLIAVYGLKRKSLDRSGAIAGIVLAQVLILANYGFLAELFVFFIAGSRITKFRQHIKAKIVNDYKEGGGRNWKQVLCTGGVAGVCAVLYLIKCGSGETWMDMRLHHHSTVLSVAVLGSLSCANGDTFSSEIGTVVGLGDPWLITTFKRVPKGTNGGVSPTGTLASIIGGTMVGLGHFIINYLCLPSPPPSLATPQHCLVWLGALGGLLGSILDSILGATLQYSGIDRSGAIVNEPGKGVRHVSGMNLLSNHMVNLISEIITALLLPALLYLLY</sequence>
<comment type="similarity">
    <text evidence="2">Belongs to the TMEM19 family.</text>
</comment>
<organism evidence="8">
    <name type="scientific">Hirondellea gigas</name>
    <dbReference type="NCBI Taxonomy" id="1518452"/>
    <lineage>
        <taxon>Eukaryota</taxon>
        <taxon>Metazoa</taxon>
        <taxon>Ecdysozoa</taxon>
        <taxon>Arthropoda</taxon>
        <taxon>Crustacea</taxon>
        <taxon>Multicrustacea</taxon>
        <taxon>Malacostraca</taxon>
        <taxon>Eumalacostraca</taxon>
        <taxon>Peracarida</taxon>
        <taxon>Amphipoda</taxon>
        <taxon>Amphilochidea</taxon>
        <taxon>Lysianassida</taxon>
        <taxon>Lysianassidira</taxon>
        <taxon>Lysianassoidea</taxon>
        <taxon>Lysianassidae</taxon>
        <taxon>Hirondellea</taxon>
    </lineage>
</organism>
<name>A0A6A7G5D4_9CRUS</name>
<keyword evidence="6 7" id="KW-0472">Membrane</keyword>
<keyword evidence="5 7" id="KW-1133">Transmembrane helix</keyword>
<protein>
    <recommendedName>
        <fullName evidence="3">Transmembrane protein 19</fullName>
    </recommendedName>
</protein>
<evidence type="ECO:0000256" key="1">
    <source>
        <dbReference type="ARBA" id="ARBA00004141"/>
    </source>
</evidence>
<evidence type="ECO:0000313" key="8">
    <source>
        <dbReference type="EMBL" id="LAC25664.1"/>
    </source>
</evidence>
<evidence type="ECO:0000256" key="2">
    <source>
        <dbReference type="ARBA" id="ARBA00009012"/>
    </source>
</evidence>
<evidence type="ECO:0000256" key="4">
    <source>
        <dbReference type="ARBA" id="ARBA00022692"/>
    </source>
</evidence>
<evidence type="ECO:0000256" key="3">
    <source>
        <dbReference type="ARBA" id="ARBA00014258"/>
    </source>
</evidence>
<accession>A0A6A7G5D4</accession>
<dbReference type="AlphaFoldDB" id="A0A6A7G5D4"/>
<feature type="transmembrane region" description="Helical" evidence="7">
    <location>
        <begin position="35"/>
        <end position="63"/>
    </location>
</feature>
<evidence type="ECO:0000256" key="7">
    <source>
        <dbReference type="SAM" id="Phobius"/>
    </source>
</evidence>